<comment type="caution">
    <text evidence="1">The sequence shown here is derived from an EMBL/GenBank/DDBJ whole genome shotgun (WGS) entry which is preliminary data.</text>
</comment>
<protein>
    <submittedName>
        <fullName evidence="1">Uncharacterized protein</fullName>
    </submittedName>
</protein>
<evidence type="ECO:0000313" key="2">
    <source>
        <dbReference type="Proteomes" id="UP001163603"/>
    </source>
</evidence>
<evidence type="ECO:0000313" key="1">
    <source>
        <dbReference type="EMBL" id="KAJ0034159.1"/>
    </source>
</evidence>
<reference evidence="2" key="1">
    <citation type="journal article" date="2023" name="G3 (Bethesda)">
        <title>Genome assembly and association tests identify interacting loci associated with vigor, precocity, and sex in interspecific pistachio rootstocks.</title>
        <authorList>
            <person name="Palmer W."/>
            <person name="Jacygrad E."/>
            <person name="Sagayaradj S."/>
            <person name="Cavanaugh K."/>
            <person name="Han R."/>
            <person name="Bertier L."/>
            <person name="Beede B."/>
            <person name="Kafkas S."/>
            <person name="Golino D."/>
            <person name="Preece J."/>
            <person name="Michelmore R."/>
        </authorList>
    </citation>
    <scope>NUCLEOTIDE SEQUENCE [LARGE SCALE GENOMIC DNA]</scope>
</reference>
<accession>A0ACC0YCX5</accession>
<dbReference type="EMBL" id="CM047742">
    <property type="protein sequence ID" value="KAJ0034159.1"/>
    <property type="molecule type" value="Genomic_DNA"/>
</dbReference>
<gene>
    <name evidence="1" type="ORF">Pint_25902</name>
</gene>
<keyword evidence="2" id="KW-1185">Reference proteome</keyword>
<dbReference type="Proteomes" id="UP001163603">
    <property type="component" value="Chromosome 7"/>
</dbReference>
<proteinExistence type="predicted"/>
<name>A0ACC0YCX5_9ROSI</name>
<sequence>MKTRWGITKFINLRTFSNPLNGYLVDDTSIFGAEVFVVKNTFPGECLSTMSDPPTYYHTWEIENFSTLQNDRYESETFGCYKWKILFCPKGCKEGKGNSISLFLDVTRSSKTMDIFEVRLTPILTKADYLYTSSNLALGFIKFLSLAKLEDLKNGYLVGDIVIVEAAVTLLGLVVTEL</sequence>
<organism evidence="1 2">
    <name type="scientific">Pistacia integerrima</name>
    <dbReference type="NCBI Taxonomy" id="434235"/>
    <lineage>
        <taxon>Eukaryota</taxon>
        <taxon>Viridiplantae</taxon>
        <taxon>Streptophyta</taxon>
        <taxon>Embryophyta</taxon>
        <taxon>Tracheophyta</taxon>
        <taxon>Spermatophyta</taxon>
        <taxon>Magnoliopsida</taxon>
        <taxon>eudicotyledons</taxon>
        <taxon>Gunneridae</taxon>
        <taxon>Pentapetalae</taxon>
        <taxon>rosids</taxon>
        <taxon>malvids</taxon>
        <taxon>Sapindales</taxon>
        <taxon>Anacardiaceae</taxon>
        <taxon>Pistacia</taxon>
    </lineage>
</organism>